<dbReference type="PANTHER" id="PTHR24369:SF213">
    <property type="entry name" value="INSULIN LIKE GROWTH FACTOR BINDING PROTEIN ACID LABILE SUBUNIT"/>
    <property type="match status" value="1"/>
</dbReference>
<evidence type="ECO:0000256" key="1">
    <source>
        <dbReference type="ARBA" id="ARBA00022614"/>
    </source>
</evidence>
<protein>
    <recommendedName>
        <fullName evidence="5">LRRCT domain-containing protein</fullName>
    </recommendedName>
</protein>
<keyword evidence="2" id="KW-0732">Signal</keyword>
<gene>
    <name evidence="6" type="ORF">chiPu_0007312</name>
</gene>
<reference evidence="6 7" key="1">
    <citation type="journal article" date="2018" name="Nat. Ecol. Evol.">
        <title>Shark genomes provide insights into elasmobranch evolution and the origin of vertebrates.</title>
        <authorList>
            <person name="Hara Y"/>
            <person name="Yamaguchi K"/>
            <person name="Onimaru K"/>
            <person name="Kadota M"/>
            <person name="Koyanagi M"/>
            <person name="Keeley SD"/>
            <person name="Tatsumi K"/>
            <person name="Tanaka K"/>
            <person name="Motone F"/>
            <person name="Kageyama Y"/>
            <person name="Nozu R"/>
            <person name="Adachi N"/>
            <person name="Nishimura O"/>
            <person name="Nakagawa R"/>
            <person name="Tanegashima C"/>
            <person name="Kiyatake I"/>
            <person name="Matsumoto R"/>
            <person name="Murakumo K"/>
            <person name="Nishida K"/>
            <person name="Terakita A"/>
            <person name="Kuratani S"/>
            <person name="Sato K"/>
            <person name="Hyodo S Kuraku.S."/>
        </authorList>
    </citation>
    <scope>NUCLEOTIDE SEQUENCE [LARGE SCALE GENOMIC DNA]</scope>
</reference>
<evidence type="ECO:0000256" key="2">
    <source>
        <dbReference type="ARBA" id="ARBA00022729"/>
    </source>
</evidence>
<dbReference type="SMART" id="SM00369">
    <property type="entry name" value="LRR_TYP"/>
    <property type="match status" value="10"/>
</dbReference>
<dbReference type="InterPro" id="IPR050541">
    <property type="entry name" value="LRR_TM_domain-containing"/>
</dbReference>
<dbReference type="STRING" id="137246.A0A401SES3"/>
<dbReference type="Proteomes" id="UP000287033">
    <property type="component" value="Unassembled WGS sequence"/>
</dbReference>
<dbReference type="EMBL" id="BEZZ01000223">
    <property type="protein sequence ID" value="GCC28878.1"/>
    <property type="molecule type" value="Genomic_DNA"/>
</dbReference>
<dbReference type="InterPro" id="IPR001611">
    <property type="entry name" value="Leu-rich_rpt"/>
</dbReference>
<dbReference type="PANTHER" id="PTHR24369">
    <property type="entry name" value="ANTIGEN BSP, PUTATIVE-RELATED"/>
    <property type="match status" value="1"/>
</dbReference>
<keyword evidence="4" id="KW-1133">Transmembrane helix</keyword>
<dbReference type="SMART" id="SM00082">
    <property type="entry name" value="LRRCT"/>
    <property type="match status" value="1"/>
</dbReference>
<evidence type="ECO:0000256" key="3">
    <source>
        <dbReference type="ARBA" id="ARBA00022737"/>
    </source>
</evidence>
<keyword evidence="7" id="KW-1185">Reference proteome</keyword>
<dbReference type="Gene3D" id="3.80.10.10">
    <property type="entry name" value="Ribonuclease Inhibitor"/>
    <property type="match status" value="2"/>
</dbReference>
<dbReference type="InterPro" id="IPR003591">
    <property type="entry name" value="Leu-rich_rpt_typical-subtyp"/>
</dbReference>
<dbReference type="FunFam" id="3.80.10.10:FF:000172">
    <property type="entry name" value="Nyctalopin"/>
    <property type="match status" value="1"/>
</dbReference>
<keyword evidence="1" id="KW-0433">Leucine-rich repeat</keyword>
<organism evidence="6 7">
    <name type="scientific">Chiloscyllium punctatum</name>
    <name type="common">Brownbanded bambooshark</name>
    <name type="synonym">Hemiscyllium punctatum</name>
    <dbReference type="NCBI Taxonomy" id="137246"/>
    <lineage>
        <taxon>Eukaryota</taxon>
        <taxon>Metazoa</taxon>
        <taxon>Chordata</taxon>
        <taxon>Craniata</taxon>
        <taxon>Vertebrata</taxon>
        <taxon>Chondrichthyes</taxon>
        <taxon>Elasmobranchii</taxon>
        <taxon>Galeomorphii</taxon>
        <taxon>Galeoidea</taxon>
        <taxon>Orectolobiformes</taxon>
        <taxon>Hemiscylliidae</taxon>
        <taxon>Chiloscyllium</taxon>
    </lineage>
</organism>
<dbReference type="OMA" id="DCQKMEY"/>
<dbReference type="AlphaFoldDB" id="A0A401SES3"/>
<keyword evidence="4" id="KW-0472">Membrane</keyword>
<sequence length="493" mass="56397">MEHFQSSKRSAFKKRNVCHRLFPLSIYFSVVLFAILRASAPWACSRLCPTVCTCSAERNCVVLCDRAGLQQVLSEFPCEASLISLEKNNIKFLSEKAFGALPALRSLSLNHNNISFITPGAFKGLPHLSELQLAHNEFIKYLHTRTFTNLKRLKKLDLSNCNLFNIPDRIFIAVPALQELAMWQNNFRRIPAAVRATETLRLLYLERNRIEAVAYNSLQGLRRLKYLNLQNNKIAVIHEKGFKDCVELEYLYLNDNLLRNLPEFAFQELRLLKMLNLGGNALVNVSSTWFSQLVELEVLYLDRNAISYIEEGTFENLTSLISLHLNSNNLTSLPFSVFQPVYFLGRLYVFRNPWGCDCKMEWLKEWMENYKLVRDIPCASPPSVAGMDLSQVFFPKSPEGTCVDPVEQNETVYTPIPTERARSTADNRFSNLISKLLFPKMYEDAENTTEIFRNVSVPGGANRETSTAVPMNSNLDPPIQVVFIPIIMFCYNI</sequence>
<feature type="transmembrane region" description="Helical" evidence="4">
    <location>
        <begin position="21"/>
        <end position="43"/>
    </location>
</feature>
<evidence type="ECO:0000256" key="4">
    <source>
        <dbReference type="SAM" id="Phobius"/>
    </source>
</evidence>
<dbReference type="Pfam" id="PF00560">
    <property type="entry name" value="LRR_1"/>
    <property type="match status" value="1"/>
</dbReference>
<dbReference type="OrthoDB" id="2015831at2759"/>
<comment type="caution">
    <text evidence="6">The sequence shown here is derived from an EMBL/GenBank/DDBJ whole genome shotgun (WGS) entry which is preliminary data.</text>
</comment>
<keyword evidence="3" id="KW-0677">Repeat</keyword>
<dbReference type="InterPro" id="IPR032675">
    <property type="entry name" value="LRR_dom_sf"/>
</dbReference>
<accession>A0A401SES3</accession>
<evidence type="ECO:0000313" key="6">
    <source>
        <dbReference type="EMBL" id="GCC28878.1"/>
    </source>
</evidence>
<keyword evidence="4" id="KW-0812">Transmembrane</keyword>
<dbReference type="GO" id="GO:0005886">
    <property type="term" value="C:plasma membrane"/>
    <property type="evidence" value="ECO:0007669"/>
    <property type="project" value="TreeGrafter"/>
</dbReference>
<dbReference type="InterPro" id="IPR000483">
    <property type="entry name" value="Cys-rich_flank_reg_C"/>
</dbReference>
<proteinExistence type="predicted"/>
<evidence type="ECO:0000259" key="5">
    <source>
        <dbReference type="SMART" id="SM00082"/>
    </source>
</evidence>
<dbReference type="SUPFAM" id="SSF52058">
    <property type="entry name" value="L domain-like"/>
    <property type="match status" value="1"/>
</dbReference>
<evidence type="ECO:0000313" key="7">
    <source>
        <dbReference type="Proteomes" id="UP000287033"/>
    </source>
</evidence>
<name>A0A401SES3_CHIPU</name>
<dbReference type="PROSITE" id="PS51450">
    <property type="entry name" value="LRR"/>
    <property type="match status" value="2"/>
</dbReference>
<dbReference type="Pfam" id="PF13855">
    <property type="entry name" value="LRR_8"/>
    <property type="match status" value="3"/>
</dbReference>
<feature type="domain" description="LRRCT" evidence="5">
    <location>
        <begin position="352"/>
        <end position="398"/>
    </location>
</feature>